<proteinExistence type="predicted"/>
<evidence type="ECO:0000256" key="3">
    <source>
        <dbReference type="PIRSR" id="PIRSR600101-2"/>
    </source>
</evidence>
<feature type="binding site" evidence="3">
    <location>
        <position position="492"/>
    </location>
    <ligand>
        <name>L-glutamate</name>
        <dbReference type="ChEBI" id="CHEBI:29985"/>
    </ligand>
</feature>
<reference evidence="6" key="1">
    <citation type="submission" date="2021-05" db="EMBL/GenBank/DDBJ databases">
        <authorList>
            <person name="Alioto T."/>
            <person name="Alioto T."/>
            <person name="Gomez Garrido J."/>
        </authorList>
    </citation>
    <scope>NUCLEOTIDE SEQUENCE</scope>
</reference>
<evidence type="ECO:0000313" key="6">
    <source>
        <dbReference type="EMBL" id="CAG6527506.1"/>
    </source>
</evidence>
<dbReference type="GO" id="GO:0036374">
    <property type="term" value="F:glutathione hydrolase activity"/>
    <property type="evidence" value="ECO:0007669"/>
    <property type="project" value="InterPro"/>
</dbReference>
<dbReference type="InterPro" id="IPR043137">
    <property type="entry name" value="GGT_ssub_C"/>
</dbReference>
<feature type="binding site" evidence="3">
    <location>
        <position position="543"/>
    </location>
    <ligand>
        <name>L-glutamate</name>
        <dbReference type="ChEBI" id="CHEBI:29985"/>
    </ligand>
</feature>
<keyword evidence="1" id="KW-1202">Platelet aggregation activating toxin</keyword>
<feature type="binding site" evidence="3">
    <location>
        <begin position="468"/>
        <end position="470"/>
    </location>
    <ligand>
        <name>L-glutamate</name>
        <dbReference type="ChEBI" id="CHEBI:29985"/>
    </ligand>
</feature>
<dbReference type="InterPro" id="IPR043138">
    <property type="entry name" value="GGT_lsub"/>
</dbReference>
<dbReference type="PANTHER" id="PTHR11686:SF9">
    <property type="entry name" value="RE13973P"/>
    <property type="match status" value="1"/>
</dbReference>
<dbReference type="Gene3D" id="3.60.20.40">
    <property type="match status" value="1"/>
</dbReference>
<protein>
    <submittedName>
        <fullName evidence="6">Gamma-glutamyltranspeptidase 1</fullName>
    </submittedName>
</protein>
<dbReference type="PRINTS" id="PR01210">
    <property type="entry name" value="GGTRANSPTASE"/>
</dbReference>
<feature type="transmembrane region" description="Helical" evidence="5">
    <location>
        <begin position="47"/>
        <end position="66"/>
    </location>
</feature>
<dbReference type="GO" id="GO:0006751">
    <property type="term" value="P:glutathione catabolic process"/>
    <property type="evidence" value="ECO:0007669"/>
    <property type="project" value="InterPro"/>
</dbReference>
<dbReference type="Gene3D" id="1.10.246.130">
    <property type="match status" value="1"/>
</dbReference>
<dbReference type="AlphaFoldDB" id="A0A8D8H3S7"/>
<dbReference type="InterPro" id="IPR000101">
    <property type="entry name" value="GGT_peptidase"/>
</dbReference>
<dbReference type="SUPFAM" id="SSF56235">
    <property type="entry name" value="N-terminal nucleophile aminohydrolases (Ntn hydrolases)"/>
    <property type="match status" value="1"/>
</dbReference>
<organism evidence="6">
    <name type="scientific">Culex pipiens</name>
    <name type="common">House mosquito</name>
    <dbReference type="NCBI Taxonomy" id="7175"/>
    <lineage>
        <taxon>Eukaryota</taxon>
        <taxon>Metazoa</taxon>
        <taxon>Ecdysozoa</taxon>
        <taxon>Arthropoda</taxon>
        <taxon>Hexapoda</taxon>
        <taxon>Insecta</taxon>
        <taxon>Pterygota</taxon>
        <taxon>Neoptera</taxon>
        <taxon>Endopterygota</taxon>
        <taxon>Diptera</taxon>
        <taxon>Nematocera</taxon>
        <taxon>Culicoidea</taxon>
        <taxon>Culicidae</taxon>
        <taxon>Culicinae</taxon>
        <taxon>Culicini</taxon>
        <taxon>Culex</taxon>
        <taxon>Culex</taxon>
    </lineage>
</organism>
<feature type="binding site" evidence="3">
    <location>
        <begin position="520"/>
        <end position="521"/>
    </location>
    <ligand>
        <name>L-glutamate</name>
        <dbReference type="ChEBI" id="CHEBI:29985"/>
    </ligand>
</feature>
<dbReference type="Pfam" id="PF01019">
    <property type="entry name" value="G_glu_transpept"/>
    <property type="match status" value="1"/>
</dbReference>
<feature type="binding site" evidence="3">
    <location>
        <position position="174"/>
    </location>
    <ligand>
        <name>L-glutamate</name>
        <dbReference type="ChEBI" id="CHEBI:29985"/>
    </ligand>
</feature>
<keyword evidence="5" id="KW-0472">Membrane</keyword>
<dbReference type="FunFam" id="3.60.20.40:FF:000001">
    <property type="entry name" value="Gamma-glutamyltranspeptidase 1"/>
    <property type="match status" value="1"/>
</dbReference>
<keyword evidence="1" id="KW-1199">Hemostasis impairing toxin</keyword>
<dbReference type="FunFam" id="1.10.246.130:FF:000001">
    <property type="entry name" value="Gamma-glutamyltransferase 5 isoform 1"/>
    <property type="match status" value="1"/>
</dbReference>
<evidence type="ECO:0000256" key="2">
    <source>
        <dbReference type="PIRSR" id="PIRSR600101-1"/>
    </source>
</evidence>
<evidence type="ECO:0000256" key="4">
    <source>
        <dbReference type="SAM" id="MobiDB-lite"/>
    </source>
</evidence>
<dbReference type="GO" id="GO:0005886">
    <property type="term" value="C:plasma membrane"/>
    <property type="evidence" value="ECO:0007669"/>
    <property type="project" value="TreeGrafter"/>
</dbReference>
<accession>A0A8D8H3S7</accession>
<keyword evidence="1" id="KW-0800">Toxin</keyword>
<keyword evidence="5" id="KW-1133">Transmembrane helix</keyword>
<evidence type="ECO:0000256" key="1">
    <source>
        <dbReference type="ARBA" id="ARBA00084097"/>
    </source>
</evidence>
<name>A0A8D8H3S7_CULPI</name>
<dbReference type="InterPro" id="IPR029055">
    <property type="entry name" value="Ntn_hydrolases_N"/>
</dbReference>
<dbReference type="PANTHER" id="PTHR11686">
    <property type="entry name" value="GAMMA GLUTAMYL TRANSPEPTIDASE"/>
    <property type="match status" value="1"/>
</dbReference>
<keyword evidence="5" id="KW-0812">Transmembrane</keyword>
<evidence type="ECO:0000256" key="5">
    <source>
        <dbReference type="SAM" id="Phobius"/>
    </source>
</evidence>
<sequence>MSRLDESTNVNIPWKELTREIHPSNSEKEVNSSNNGKKQQECNKYIYSRWMVFLVLMSSIAVTLYFHNGKHNSPVKNNSAEFLMPPNPQRTDTKPVPSYTQLHIFKQAAVCSDSQVCSQVGRYIFEKNGSIVDATLATMFCSGLSNMQSMGIGGGFIMNLYIKQEGKAYTLDAREISAKASTRDMHLHDPTTTNEGPLSIATPGELKGYWEAHKRFGKLKWNEIIQPTIDICKNGFEMSKHMYDSLHTNSKVKMDKQLRQMYVDEHSNEFYKPGTIIKPDKLCRTLEIIAEQGGDSLYIGKLAEMFASDLKDMGSIITKHDLEEYEVRWNDSIPIDINGDIMYVIPPPASGILVSYIVNILKNYNFKPEDISSVNSTILTYHRIIEAFKHTYGKRTQIGDPKYVNIDDLVKNLTSSEYAENIRLTIDENSTKDGPQDYGGQFYIKDSHGTAHISVLGPNGDAISVTSSVNFYFGAAMTGNRTGIIVNSGMDDFSSPGLLNYFGLPGSERNYIQPQKRALSSMAPTIVVGKDGNVKLVVGAAGGTKITTAVAMIIIKMLWFNNDIKEAVDTPRIHHQLIPMALQYEFGNLDGVLQGLESKGHKTFRYRERGSIVCGIAQNGTGIYANADFRKGGEVVGF</sequence>
<feature type="compositionally biased region" description="Basic and acidic residues" evidence="4">
    <location>
        <begin position="16"/>
        <end position="30"/>
    </location>
</feature>
<dbReference type="EMBL" id="HBUE01195654">
    <property type="protein sequence ID" value="CAG6527506.1"/>
    <property type="molecule type" value="Transcribed_RNA"/>
</dbReference>
<feature type="active site" description="Nucleophile" evidence="2">
    <location>
        <position position="450"/>
    </location>
</feature>
<dbReference type="EMBL" id="HBUE01301648">
    <property type="protein sequence ID" value="CAG6579228.1"/>
    <property type="molecule type" value="Transcribed_RNA"/>
</dbReference>
<feature type="region of interest" description="Disordered" evidence="4">
    <location>
        <begin position="15"/>
        <end position="36"/>
    </location>
</feature>